<gene>
    <name evidence="2" type="ORF">CEURO_LOCUS19140</name>
</gene>
<name>A0A9P0ZQH5_CUSEU</name>
<proteinExistence type="predicted"/>
<dbReference type="EMBL" id="CAMAPE010000054">
    <property type="protein sequence ID" value="CAH9111227.1"/>
    <property type="molecule type" value="Genomic_DNA"/>
</dbReference>
<organism evidence="2 3">
    <name type="scientific">Cuscuta europaea</name>
    <name type="common">European dodder</name>
    <dbReference type="NCBI Taxonomy" id="41803"/>
    <lineage>
        <taxon>Eukaryota</taxon>
        <taxon>Viridiplantae</taxon>
        <taxon>Streptophyta</taxon>
        <taxon>Embryophyta</taxon>
        <taxon>Tracheophyta</taxon>
        <taxon>Spermatophyta</taxon>
        <taxon>Magnoliopsida</taxon>
        <taxon>eudicotyledons</taxon>
        <taxon>Gunneridae</taxon>
        <taxon>Pentapetalae</taxon>
        <taxon>asterids</taxon>
        <taxon>lamiids</taxon>
        <taxon>Solanales</taxon>
        <taxon>Convolvulaceae</taxon>
        <taxon>Cuscuteae</taxon>
        <taxon>Cuscuta</taxon>
        <taxon>Cuscuta subgen. Cuscuta</taxon>
    </lineage>
</organism>
<dbReference type="AlphaFoldDB" id="A0A9P0ZQH5"/>
<comment type="caution">
    <text evidence="2">The sequence shown here is derived from an EMBL/GenBank/DDBJ whole genome shotgun (WGS) entry which is preliminary data.</text>
</comment>
<dbReference type="OrthoDB" id="10480834at2759"/>
<evidence type="ECO:0000313" key="3">
    <source>
        <dbReference type="Proteomes" id="UP001152484"/>
    </source>
</evidence>
<keyword evidence="3" id="KW-1185">Reference proteome</keyword>
<dbReference type="Proteomes" id="UP001152484">
    <property type="component" value="Unassembled WGS sequence"/>
</dbReference>
<evidence type="ECO:0000313" key="2">
    <source>
        <dbReference type="EMBL" id="CAH9111227.1"/>
    </source>
</evidence>
<reference evidence="2" key="1">
    <citation type="submission" date="2022-07" db="EMBL/GenBank/DDBJ databases">
        <authorList>
            <person name="Macas J."/>
            <person name="Novak P."/>
            <person name="Neumann P."/>
        </authorList>
    </citation>
    <scope>NUCLEOTIDE SEQUENCE</scope>
</reference>
<evidence type="ECO:0000256" key="1">
    <source>
        <dbReference type="SAM" id="SignalP"/>
    </source>
</evidence>
<sequence length="240" mass="27099">MAPKVFFFLLTSLLLFFHTFAKNVETSTTENEPFKNQNLWHPRPWLKRGPHPPLPAGWGHWPHPHPPLPAGWAHKPHPPMPAGGWSQWPPHLPIRGSPFWPRYPGFRGGWRWLPHPPLPSKQSKVASTSDERSNEVEALASGIIHNSHASALVRRCHNGRSLTRQCPNGRSLTRQCPTGRSHILHCLLGCLNSNGLSLSRRSLRVGPGGRGYRTMTEKVSKNPRPWQANALQLLQRLRIA</sequence>
<feature type="signal peptide" evidence="1">
    <location>
        <begin position="1"/>
        <end position="21"/>
    </location>
</feature>
<protein>
    <submittedName>
        <fullName evidence="2">Uncharacterized protein</fullName>
    </submittedName>
</protein>
<feature type="chain" id="PRO_5040231493" evidence="1">
    <location>
        <begin position="22"/>
        <end position="240"/>
    </location>
</feature>
<accession>A0A9P0ZQH5</accession>
<keyword evidence="1" id="KW-0732">Signal</keyword>